<protein>
    <recommendedName>
        <fullName evidence="2">CREG-like beta-barrel domain-containing protein</fullName>
    </recommendedName>
</protein>
<proteinExistence type="predicted"/>
<dbReference type="Gene3D" id="2.30.110.10">
    <property type="entry name" value="Electron Transport, Fmn-binding Protein, Chain A"/>
    <property type="match status" value="1"/>
</dbReference>
<evidence type="ECO:0000313" key="4">
    <source>
        <dbReference type="Proteomes" id="UP001385951"/>
    </source>
</evidence>
<gene>
    <name evidence="3" type="ORF">QCA50_012772</name>
</gene>
<evidence type="ECO:0000259" key="2">
    <source>
        <dbReference type="Pfam" id="PF13883"/>
    </source>
</evidence>
<feature type="domain" description="CREG-like beta-barrel" evidence="2">
    <location>
        <begin position="24"/>
        <end position="207"/>
    </location>
</feature>
<dbReference type="Pfam" id="PF13883">
    <property type="entry name" value="CREG_beta-barrel"/>
    <property type="match status" value="1"/>
</dbReference>
<dbReference type="EMBL" id="JASBNA010000027">
    <property type="protein sequence ID" value="KAK7684128.1"/>
    <property type="molecule type" value="Genomic_DNA"/>
</dbReference>
<dbReference type="Proteomes" id="UP001385951">
    <property type="component" value="Unassembled WGS sequence"/>
</dbReference>
<feature type="compositionally biased region" description="Basic and acidic residues" evidence="1">
    <location>
        <begin position="1"/>
        <end position="13"/>
    </location>
</feature>
<dbReference type="InterPro" id="IPR055343">
    <property type="entry name" value="CREG_beta-barrel"/>
</dbReference>
<sequence>MDKNRKKLFEDRSSIGGPIDDEFPTVEEGADVARTLVNRESLVNVNTFTKIKDSDDSETLIPVSSMEYYADCDNDGDPYWLVIDIGSTFQNIKHGSEYTFTIRAGDHPSGEKVDENYPGGRSWSPAGSPRVNLRGTLQNVTFENPLDLIHLEHCFVKKHPDAKWWLPSNAVTPHKAHWVKFVVSGVYFVGGFGDRAYIGPIDSKLYHSAKIV</sequence>
<dbReference type="PANTHER" id="PTHR37273">
    <property type="entry name" value="CHROMOSOME 8, WHOLE GENOME SHOTGUN SEQUENCE"/>
    <property type="match status" value="1"/>
</dbReference>
<dbReference type="InterPro" id="IPR012349">
    <property type="entry name" value="Split_barrel_FMN-bd"/>
</dbReference>
<comment type="caution">
    <text evidence="3">The sequence shown here is derived from an EMBL/GenBank/DDBJ whole genome shotgun (WGS) entry which is preliminary data.</text>
</comment>
<dbReference type="SUPFAM" id="SSF50475">
    <property type="entry name" value="FMN-binding split barrel"/>
    <property type="match status" value="1"/>
</dbReference>
<dbReference type="AlphaFoldDB" id="A0AAW0FR51"/>
<keyword evidence="4" id="KW-1185">Reference proteome</keyword>
<organism evidence="3 4">
    <name type="scientific">Cerrena zonata</name>
    <dbReference type="NCBI Taxonomy" id="2478898"/>
    <lineage>
        <taxon>Eukaryota</taxon>
        <taxon>Fungi</taxon>
        <taxon>Dikarya</taxon>
        <taxon>Basidiomycota</taxon>
        <taxon>Agaricomycotina</taxon>
        <taxon>Agaricomycetes</taxon>
        <taxon>Polyporales</taxon>
        <taxon>Cerrenaceae</taxon>
        <taxon>Cerrena</taxon>
    </lineage>
</organism>
<dbReference type="PANTHER" id="PTHR37273:SF1">
    <property type="entry name" value="ADL397C-AP"/>
    <property type="match status" value="1"/>
</dbReference>
<reference evidence="3 4" key="1">
    <citation type="submission" date="2022-09" db="EMBL/GenBank/DDBJ databases">
        <authorList>
            <person name="Palmer J.M."/>
        </authorList>
    </citation>
    <scope>NUCLEOTIDE SEQUENCE [LARGE SCALE GENOMIC DNA]</scope>
    <source>
        <strain evidence="3 4">DSM 7382</strain>
    </source>
</reference>
<feature type="region of interest" description="Disordered" evidence="1">
    <location>
        <begin position="1"/>
        <end position="23"/>
    </location>
</feature>
<evidence type="ECO:0000313" key="3">
    <source>
        <dbReference type="EMBL" id="KAK7684128.1"/>
    </source>
</evidence>
<accession>A0AAW0FR51</accession>
<evidence type="ECO:0000256" key="1">
    <source>
        <dbReference type="SAM" id="MobiDB-lite"/>
    </source>
</evidence>
<name>A0AAW0FR51_9APHY</name>